<dbReference type="AlphaFoldDB" id="A0A0M5IZP6"/>
<dbReference type="OMA" id="CISTGCH"/>
<dbReference type="GO" id="GO:0006089">
    <property type="term" value="P:lactate metabolic process"/>
    <property type="evidence" value="ECO:0007669"/>
    <property type="project" value="TreeGrafter"/>
</dbReference>
<feature type="domain" description="Lactate/malate dehydrogenase C-terminal" evidence="7">
    <location>
        <begin position="143"/>
        <end position="304"/>
    </location>
</feature>
<accession>A0A0M5IZP6</accession>
<dbReference type="InterPro" id="IPR001557">
    <property type="entry name" value="L-lactate/malate_DH"/>
</dbReference>
<dbReference type="SUPFAM" id="SSF51735">
    <property type="entry name" value="NAD(P)-binding Rossmann-fold domains"/>
    <property type="match status" value="1"/>
</dbReference>
<dbReference type="InterPro" id="IPR022383">
    <property type="entry name" value="Lactate/malate_DH_C"/>
</dbReference>
<dbReference type="PANTHER" id="PTHR43128:SF16">
    <property type="entry name" value="L-LACTATE DEHYDROGENASE"/>
    <property type="match status" value="1"/>
</dbReference>
<evidence type="ECO:0000256" key="3">
    <source>
        <dbReference type="PIRSR" id="PIRSR000102-1"/>
    </source>
</evidence>
<dbReference type="STRING" id="30019.A0A0M5IZP6"/>
<evidence type="ECO:0000313" key="9">
    <source>
        <dbReference type="Proteomes" id="UP000494163"/>
    </source>
</evidence>
<dbReference type="InterPro" id="IPR015955">
    <property type="entry name" value="Lactate_DH/Glyco_Ohase_4_C"/>
</dbReference>
<organism evidence="8 9">
    <name type="scientific">Drosophila busckii</name>
    <name type="common">Fruit fly</name>
    <dbReference type="NCBI Taxonomy" id="30019"/>
    <lineage>
        <taxon>Eukaryota</taxon>
        <taxon>Metazoa</taxon>
        <taxon>Ecdysozoa</taxon>
        <taxon>Arthropoda</taxon>
        <taxon>Hexapoda</taxon>
        <taxon>Insecta</taxon>
        <taxon>Pterygota</taxon>
        <taxon>Neoptera</taxon>
        <taxon>Endopterygota</taxon>
        <taxon>Diptera</taxon>
        <taxon>Brachycera</taxon>
        <taxon>Muscomorpha</taxon>
        <taxon>Ephydroidea</taxon>
        <taxon>Drosophilidae</taxon>
        <taxon>Drosophila</taxon>
    </lineage>
</organism>
<feature type="domain" description="Lactate/malate dehydrogenase N-terminal" evidence="6">
    <location>
        <begin position="2"/>
        <end position="139"/>
    </location>
</feature>
<evidence type="ECO:0000313" key="8">
    <source>
        <dbReference type="EMBL" id="ALC41011.1"/>
    </source>
</evidence>
<dbReference type="Pfam" id="PF02866">
    <property type="entry name" value="Ldh_1_C"/>
    <property type="match status" value="1"/>
</dbReference>
<dbReference type="EMBL" id="CP012524">
    <property type="protein sequence ID" value="ALC41011.1"/>
    <property type="molecule type" value="Genomic_DNA"/>
</dbReference>
<reference evidence="8 9" key="1">
    <citation type="submission" date="2015-08" db="EMBL/GenBank/DDBJ databases">
        <title>Ancestral chromatin configuration constrains chromatin evolution on differentiating sex chromosomes in Drosophila.</title>
        <authorList>
            <person name="Zhou Q."/>
            <person name="Bachtrog D."/>
        </authorList>
    </citation>
    <scope>NUCLEOTIDE SEQUENCE [LARGE SCALE GENOMIC DNA]</scope>
    <source>
        <tissue evidence="8">Whole larvae</tissue>
    </source>
</reference>
<comment type="similarity">
    <text evidence="5">Belongs to the LDH/MDH superfamily.</text>
</comment>
<dbReference type="PRINTS" id="PR00086">
    <property type="entry name" value="LLDHDRGNASE"/>
</dbReference>
<dbReference type="Proteomes" id="UP000494163">
    <property type="component" value="Chromosome 2R"/>
</dbReference>
<dbReference type="SMR" id="A0A0M5IZP6"/>
<sequence length="311" mass="34059">NKVSIIGVGAVGMAAAITILTKKITNHLALVDINRTMCESERLDLLHGSMFANSCRIESGNMSVTKNSRVVLMTAGPRPDPNLSRMSVAKDTIEIIKSVMPAAAKHSPKGVFIILSEPVDVMTWVAQKITKLPYEQIFGTGCHLDTARFRAIVGQQMNISPCSINGYVVGEHGESLVPLWSSLTIGGVRLMNMIPNIGTEQDPMRWSDVRMDVVNAALKVKEGKGYTNWAIALSVADIISAIFDDSYRVISLSTNVAGMCGIEEDMFLSLPCILNRWGICGIVRPILTDWEKRMFLNSASVIRNAQTIMKF</sequence>
<feature type="active site" description="Proton acceptor" evidence="3">
    <location>
        <position position="172"/>
    </location>
</feature>
<dbReference type="InterPro" id="IPR001236">
    <property type="entry name" value="Lactate/malate_DH_N"/>
</dbReference>
<keyword evidence="1 5" id="KW-0560">Oxidoreductase</keyword>
<dbReference type="Gene3D" id="3.40.50.720">
    <property type="entry name" value="NAD(P)-binding Rossmann-like Domain"/>
    <property type="match status" value="1"/>
</dbReference>
<dbReference type="SUPFAM" id="SSF56327">
    <property type="entry name" value="LDH C-terminal domain-like"/>
    <property type="match status" value="1"/>
</dbReference>
<dbReference type="InterPro" id="IPR036291">
    <property type="entry name" value="NAD(P)-bd_dom_sf"/>
</dbReference>
<feature type="binding site" evidence="4">
    <location>
        <begin position="7"/>
        <end position="12"/>
    </location>
    <ligand>
        <name>NAD(+)</name>
        <dbReference type="ChEBI" id="CHEBI:57540"/>
    </ligand>
</feature>
<feature type="non-terminal residue" evidence="8">
    <location>
        <position position="1"/>
    </location>
</feature>
<keyword evidence="9" id="KW-1185">Reference proteome</keyword>
<name>A0A0M5IZP6_DROBS</name>
<gene>
    <name evidence="8" type="ORF">Dbus_chr2Rg590</name>
</gene>
<evidence type="ECO:0000259" key="6">
    <source>
        <dbReference type="Pfam" id="PF00056"/>
    </source>
</evidence>
<keyword evidence="2 4" id="KW-0520">NAD</keyword>
<dbReference type="PANTHER" id="PTHR43128">
    <property type="entry name" value="L-2-HYDROXYCARBOXYLATE DEHYDROGENASE (NAD(P)(+))"/>
    <property type="match status" value="1"/>
</dbReference>
<dbReference type="Pfam" id="PF00056">
    <property type="entry name" value="Ldh_1_N"/>
    <property type="match status" value="1"/>
</dbReference>
<feature type="binding site" evidence="4">
    <location>
        <position position="32"/>
    </location>
    <ligand>
        <name>NAD(+)</name>
        <dbReference type="ChEBI" id="CHEBI:57540"/>
    </ligand>
</feature>
<dbReference type="Gene3D" id="3.90.110.10">
    <property type="entry name" value="Lactate dehydrogenase/glycoside hydrolase, family 4, C-terminal"/>
    <property type="match status" value="1"/>
</dbReference>
<dbReference type="GO" id="GO:0004459">
    <property type="term" value="F:L-lactate dehydrogenase (NAD+) activity"/>
    <property type="evidence" value="ECO:0007669"/>
    <property type="project" value="TreeGrafter"/>
</dbReference>
<dbReference type="PIRSF" id="PIRSF000102">
    <property type="entry name" value="Lac_mal_DH"/>
    <property type="match status" value="1"/>
</dbReference>
<proteinExistence type="inferred from homology"/>
<dbReference type="OrthoDB" id="5405561at2759"/>
<evidence type="ECO:0000256" key="2">
    <source>
        <dbReference type="ARBA" id="ARBA00023027"/>
    </source>
</evidence>
<protein>
    <submittedName>
        <fullName evidence="8">ImpL3</fullName>
    </submittedName>
</protein>
<evidence type="ECO:0000256" key="4">
    <source>
        <dbReference type="PIRSR" id="PIRSR000102-3"/>
    </source>
</evidence>
<dbReference type="CDD" id="cd05293">
    <property type="entry name" value="LDH_1"/>
    <property type="match status" value="1"/>
</dbReference>
<evidence type="ECO:0000256" key="5">
    <source>
        <dbReference type="RuleBase" id="RU003369"/>
    </source>
</evidence>
<evidence type="ECO:0000259" key="7">
    <source>
        <dbReference type="Pfam" id="PF02866"/>
    </source>
</evidence>
<evidence type="ECO:0000256" key="1">
    <source>
        <dbReference type="ARBA" id="ARBA00023002"/>
    </source>
</evidence>